<sequence>MRTFPNRLMRSAGACAINFPLTAALRPAAGRGDEWSPTMVSNTSVTLSPGYTDYFSFETGFLPESEIASTEFYNAGLFDWRYVVTFEDGSVVIFAMPGTDGVEFTTNGEGQLILVAAHEITFVGVYAPGTAPSPDEFIDPAVPLVTLGGWHDWSGSVFAPDFVETWLAGDNFVFGRVGTQPDPSITEDQTIRGYEGNDYMAGGSGDDTIYGGAGADAVGGGAGNDTFVFEAGDFEAGERVNGTWGFGSDLGVGEINTIEARVDVDFSSMADLHLINRVVFNGANTITFSNALFGIGETESGASSLGMTAGTEIVGDSGANALILTNMNYMDVSSFVFTNWTAGVDTATLNVGTTYAGIVQTVGPNVASTINGSVGRDWITAGSANDVVNGADNNDIIDGGAGNDTLTGGAGNDTLTGGAGIDTVSYAAAGAGVTANLTTGIASGEGADALSGIENLTGSAFADKLLGNGLANVLSGEAGDDTLFGVGGNDRLDGGAGRDTANYVYATGAVTVNLTNGTATGDGTDTLVAIENVVGSAYDDKLLGNALANALSGGAGNDTLYGLAGDDTLDGGAGIDTANYAYATSAVTVNLSNGTATGDGTDRLIGIENLTGSGFDDRLLGNAGANVLIGAGGSDTLYGLGGDDTLDGGAGTDTANYAYATSAVTVNLSNGTATGDGADSLMRIENVTGSDFDDKLLGNGGANALLGAGGNDTLYGLGGDDTLDGGAGTDTANYVYATGAVTVDLALGTATGDGADTLLRIENVTGSNFGDVIRGSGIANQLSGGAGADEIDGGGGDDRLFGNADADTLHGGAGIDVLRGGDGDDVLSGGADNDWLYGEAGADVFAFGDGGGHDTVGDYLDGIDWFDLSAQTGASDFDDLVFTTEAGGVLVDYGTGAFFVAGADIGDFDTGDFHFA</sequence>
<feature type="signal peptide" evidence="3">
    <location>
        <begin position="1"/>
        <end position="23"/>
    </location>
</feature>
<feature type="chain" id="PRO_5037997890" evidence="3">
    <location>
        <begin position="24"/>
        <end position="916"/>
    </location>
</feature>
<name>A0A964T745_9HYPH</name>
<dbReference type="AlphaFoldDB" id="A0A964T745"/>
<dbReference type="GO" id="GO:0005576">
    <property type="term" value="C:extracellular region"/>
    <property type="evidence" value="ECO:0007669"/>
    <property type="project" value="UniProtKB-SubCell"/>
</dbReference>
<gene>
    <name evidence="4" type="ORF">E4O86_18125</name>
</gene>
<comment type="subcellular location">
    <subcellularLocation>
        <location evidence="1">Secreted</location>
    </subcellularLocation>
</comment>
<protein>
    <submittedName>
        <fullName evidence="4">Calcium-binding protein</fullName>
    </submittedName>
</protein>
<dbReference type="InterPro" id="IPR011049">
    <property type="entry name" value="Serralysin-like_metalloprot_C"/>
</dbReference>
<dbReference type="PROSITE" id="PS00330">
    <property type="entry name" value="HEMOLYSIN_CALCIUM"/>
    <property type="match status" value="7"/>
</dbReference>
<dbReference type="GO" id="GO:0005509">
    <property type="term" value="F:calcium ion binding"/>
    <property type="evidence" value="ECO:0007669"/>
    <property type="project" value="InterPro"/>
</dbReference>
<evidence type="ECO:0000256" key="3">
    <source>
        <dbReference type="SAM" id="SignalP"/>
    </source>
</evidence>
<dbReference type="EMBL" id="SPKJ01000085">
    <property type="protein sequence ID" value="MYZ49629.1"/>
    <property type="molecule type" value="Genomic_DNA"/>
</dbReference>
<dbReference type="PANTHER" id="PTHR38340:SF1">
    <property type="entry name" value="S-LAYER PROTEIN"/>
    <property type="match status" value="1"/>
</dbReference>
<evidence type="ECO:0000256" key="2">
    <source>
        <dbReference type="ARBA" id="ARBA00022525"/>
    </source>
</evidence>
<dbReference type="PANTHER" id="PTHR38340">
    <property type="entry name" value="S-LAYER PROTEIN"/>
    <property type="match status" value="1"/>
</dbReference>
<keyword evidence="5" id="KW-1185">Reference proteome</keyword>
<dbReference type="InterPro" id="IPR001343">
    <property type="entry name" value="Hemolysn_Ca-bd"/>
</dbReference>
<evidence type="ECO:0000313" key="4">
    <source>
        <dbReference type="EMBL" id="MYZ49629.1"/>
    </source>
</evidence>
<reference evidence="4" key="1">
    <citation type="submission" date="2019-03" db="EMBL/GenBank/DDBJ databases">
        <title>Afifella sp. nov., isolated from activated sludge.</title>
        <authorList>
            <person name="Li Q."/>
            <person name="Liu Y."/>
        </authorList>
    </citation>
    <scope>NUCLEOTIDE SEQUENCE</scope>
    <source>
        <strain evidence="4">L72</strain>
    </source>
</reference>
<dbReference type="Proteomes" id="UP000773614">
    <property type="component" value="Unassembled WGS sequence"/>
</dbReference>
<dbReference type="InterPro" id="IPR018511">
    <property type="entry name" value="Hemolysin-typ_Ca-bd_CS"/>
</dbReference>
<dbReference type="Pfam" id="PF00353">
    <property type="entry name" value="HemolysinCabind"/>
    <property type="match status" value="8"/>
</dbReference>
<dbReference type="InterPro" id="IPR050557">
    <property type="entry name" value="RTX_toxin/Mannuronan_C5-epim"/>
</dbReference>
<organism evidence="4 5">
    <name type="scientific">Propylenella binzhouense</name>
    <dbReference type="NCBI Taxonomy" id="2555902"/>
    <lineage>
        <taxon>Bacteria</taxon>
        <taxon>Pseudomonadati</taxon>
        <taxon>Pseudomonadota</taxon>
        <taxon>Alphaproteobacteria</taxon>
        <taxon>Hyphomicrobiales</taxon>
        <taxon>Propylenellaceae</taxon>
        <taxon>Propylenella</taxon>
    </lineage>
</organism>
<proteinExistence type="predicted"/>
<keyword evidence="3" id="KW-0732">Signal</keyword>
<keyword evidence="2" id="KW-0964">Secreted</keyword>
<dbReference type="PRINTS" id="PR00313">
    <property type="entry name" value="CABNDNGRPT"/>
</dbReference>
<dbReference type="Gene3D" id="2.150.10.10">
    <property type="entry name" value="Serralysin-like metalloprotease, C-terminal"/>
    <property type="match status" value="6"/>
</dbReference>
<dbReference type="SUPFAM" id="SSF51120">
    <property type="entry name" value="beta-Roll"/>
    <property type="match status" value="6"/>
</dbReference>
<comment type="caution">
    <text evidence="4">The sequence shown here is derived from an EMBL/GenBank/DDBJ whole genome shotgun (WGS) entry which is preliminary data.</text>
</comment>
<evidence type="ECO:0000313" key="5">
    <source>
        <dbReference type="Proteomes" id="UP000773614"/>
    </source>
</evidence>
<accession>A0A964T745</accession>
<evidence type="ECO:0000256" key="1">
    <source>
        <dbReference type="ARBA" id="ARBA00004613"/>
    </source>
</evidence>